<reference evidence="2" key="1">
    <citation type="journal article" date="2015" name="Int. J. Syst. Evol. Microbiol.">
        <title>Rhizobium oryzicola sp. nov., potential plant-growth-promoting endophytic bacteria isolated from rice roots.</title>
        <authorList>
            <person name="Zhang X.X."/>
            <person name="Gao J.S."/>
            <person name="Cao Y.H."/>
            <person name="Sheirdil R.A."/>
            <person name="Wang X.C."/>
            <person name="Zhang L."/>
        </authorList>
    </citation>
    <scope>NUCLEOTIDE SEQUENCE</scope>
    <source>
        <strain evidence="2">05753</strain>
    </source>
</reference>
<dbReference type="RefSeq" id="WP_302079627.1">
    <property type="nucleotide sequence ID" value="NZ_JAUKWQ010000014.1"/>
</dbReference>
<dbReference type="Gene3D" id="3.40.50.1820">
    <property type="entry name" value="alpha/beta hydrolase"/>
    <property type="match status" value="1"/>
</dbReference>
<dbReference type="Proteomes" id="UP001169006">
    <property type="component" value="Unassembled WGS sequence"/>
</dbReference>
<evidence type="ECO:0000259" key="1">
    <source>
        <dbReference type="Pfam" id="PF00561"/>
    </source>
</evidence>
<proteinExistence type="predicted"/>
<dbReference type="PANTHER" id="PTHR43433">
    <property type="entry name" value="HYDROLASE, ALPHA/BETA FOLD FAMILY PROTEIN"/>
    <property type="match status" value="1"/>
</dbReference>
<evidence type="ECO:0000313" key="2">
    <source>
        <dbReference type="EMBL" id="MDO1585342.1"/>
    </source>
</evidence>
<dbReference type="Pfam" id="PF00561">
    <property type="entry name" value="Abhydrolase_1"/>
    <property type="match status" value="1"/>
</dbReference>
<name>A0ABT8T3W6_9HYPH</name>
<dbReference type="EMBL" id="JAUKWQ010000014">
    <property type="protein sequence ID" value="MDO1585342.1"/>
    <property type="molecule type" value="Genomic_DNA"/>
</dbReference>
<reference evidence="2" key="2">
    <citation type="submission" date="2023-07" db="EMBL/GenBank/DDBJ databases">
        <authorList>
            <person name="Sun H."/>
        </authorList>
    </citation>
    <scope>NUCLEOTIDE SEQUENCE</scope>
    <source>
        <strain evidence="2">05753</strain>
    </source>
</reference>
<dbReference type="GO" id="GO:0016787">
    <property type="term" value="F:hydrolase activity"/>
    <property type="evidence" value="ECO:0007669"/>
    <property type="project" value="UniProtKB-KW"/>
</dbReference>
<dbReference type="SUPFAM" id="SSF53474">
    <property type="entry name" value="alpha/beta-Hydrolases"/>
    <property type="match status" value="1"/>
</dbReference>
<keyword evidence="3" id="KW-1185">Reference proteome</keyword>
<dbReference type="InterPro" id="IPR029058">
    <property type="entry name" value="AB_hydrolase_fold"/>
</dbReference>
<keyword evidence="2" id="KW-0378">Hydrolase</keyword>
<protein>
    <submittedName>
        <fullName evidence="2">Alpha/beta fold hydrolase</fullName>
    </submittedName>
</protein>
<organism evidence="2 3">
    <name type="scientific">Rhizobium oryzicola</name>
    <dbReference type="NCBI Taxonomy" id="1232668"/>
    <lineage>
        <taxon>Bacteria</taxon>
        <taxon>Pseudomonadati</taxon>
        <taxon>Pseudomonadota</taxon>
        <taxon>Alphaproteobacteria</taxon>
        <taxon>Hyphomicrobiales</taxon>
        <taxon>Rhizobiaceae</taxon>
        <taxon>Rhizobium/Agrobacterium group</taxon>
        <taxon>Rhizobium</taxon>
    </lineage>
</organism>
<feature type="domain" description="AB hydrolase-1" evidence="1">
    <location>
        <begin position="63"/>
        <end position="203"/>
    </location>
</feature>
<comment type="caution">
    <text evidence="2">The sequence shown here is derived from an EMBL/GenBank/DDBJ whole genome shotgun (WGS) entry which is preliminary data.</text>
</comment>
<dbReference type="PANTHER" id="PTHR43433:SF5">
    <property type="entry name" value="AB HYDROLASE-1 DOMAIN-CONTAINING PROTEIN"/>
    <property type="match status" value="1"/>
</dbReference>
<sequence length="282" mass="31320">MFIARRSLIILLMLLVTVAGVAAYDSLSRRTLPPMPDESETGYAEVNGIRMYYAIYSKGRGAPILMIHGGLGNSDVWSLQVPELMKSHEVIVADSRGHGRSTRTSEDLNYHLMAEDYVALLDRLKLSQVALVGWSDGAIIGIDIALHHPERLTKLFAHAANVTPEGLFPDPPGPPIFPPNSPERLAYERLSPTPKEFDTFVAAVDKMWRTEPHYTTAQLNSIRVPTAVVVGQYDEAIRPEHSRYIAESIPNAQLIILKGLSHRAPIEDPALYSKTIEDFLRS</sequence>
<dbReference type="InterPro" id="IPR050471">
    <property type="entry name" value="AB_hydrolase"/>
</dbReference>
<evidence type="ECO:0000313" key="3">
    <source>
        <dbReference type="Proteomes" id="UP001169006"/>
    </source>
</evidence>
<gene>
    <name evidence="2" type="ORF">Q2T52_24890</name>
</gene>
<dbReference type="InterPro" id="IPR000073">
    <property type="entry name" value="AB_hydrolase_1"/>
</dbReference>
<accession>A0ABT8T3W6</accession>